<accession>A0ABV0Q0L4</accession>
<evidence type="ECO:0000313" key="1">
    <source>
        <dbReference type="EMBL" id="MEQ2189254.1"/>
    </source>
</evidence>
<reference evidence="1 2" key="1">
    <citation type="submission" date="2021-06" db="EMBL/GenBank/DDBJ databases">
        <authorList>
            <person name="Palmer J.M."/>
        </authorList>
    </citation>
    <scope>NUCLEOTIDE SEQUENCE [LARGE SCALE GENOMIC DNA]</scope>
    <source>
        <strain evidence="1 2">GA_2019</strain>
        <tissue evidence="1">Muscle</tissue>
    </source>
</reference>
<dbReference type="EMBL" id="JAHRIO010092452">
    <property type="protein sequence ID" value="MEQ2189254.1"/>
    <property type="molecule type" value="Genomic_DNA"/>
</dbReference>
<comment type="caution">
    <text evidence="1">The sequence shown here is derived from an EMBL/GenBank/DDBJ whole genome shotgun (WGS) entry which is preliminary data.</text>
</comment>
<keyword evidence="2" id="KW-1185">Reference proteome</keyword>
<proteinExistence type="predicted"/>
<protein>
    <submittedName>
        <fullName evidence="1">Uncharacterized protein</fullName>
    </submittedName>
</protein>
<dbReference type="Proteomes" id="UP001476798">
    <property type="component" value="Unassembled WGS sequence"/>
</dbReference>
<name>A0ABV0Q0L4_9TELE</name>
<evidence type="ECO:0000313" key="2">
    <source>
        <dbReference type="Proteomes" id="UP001476798"/>
    </source>
</evidence>
<organism evidence="1 2">
    <name type="scientific">Goodea atripinnis</name>
    <dbReference type="NCBI Taxonomy" id="208336"/>
    <lineage>
        <taxon>Eukaryota</taxon>
        <taxon>Metazoa</taxon>
        <taxon>Chordata</taxon>
        <taxon>Craniata</taxon>
        <taxon>Vertebrata</taxon>
        <taxon>Euteleostomi</taxon>
        <taxon>Actinopterygii</taxon>
        <taxon>Neopterygii</taxon>
        <taxon>Teleostei</taxon>
        <taxon>Neoteleostei</taxon>
        <taxon>Acanthomorphata</taxon>
        <taxon>Ovalentaria</taxon>
        <taxon>Atherinomorphae</taxon>
        <taxon>Cyprinodontiformes</taxon>
        <taxon>Goodeidae</taxon>
        <taxon>Goodea</taxon>
    </lineage>
</organism>
<gene>
    <name evidence="1" type="ORF">GOODEAATRI_023315</name>
</gene>
<sequence length="122" mass="14653">MSMILGVRGILTTLGLPQLKKDKSSHQQEVVTHYFKQQCHNQRRFRDREMSQVPNDKPSNPAHWQERYYISRVRFRDVFPPWGPILVVEGRPEEIWKEFGSQMVEMWWRRVKVHLWNGGIHG</sequence>